<dbReference type="RefSeq" id="WP_007619487.1">
    <property type="nucleotide sequence ID" value="NZ_BANX01000011.1"/>
</dbReference>
<keyword evidence="4" id="KW-1185">Reference proteome</keyword>
<evidence type="ECO:0000259" key="2">
    <source>
        <dbReference type="Pfam" id="PF09347"/>
    </source>
</evidence>
<reference evidence="3 4" key="1">
    <citation type="submission" date="2013-01" db="EMBL/GenBank/DDBJ databases">
        <title>Whole genome shotgun sequence of Gordonia soli NBRC 108243.</title>
        <authorList>
            <person name="Isaki-Nakamura S."/>
            <person name="Hosoyama A."/>
            <person name="Tsuchikane K."/>
            <person name="Ando Y."/>
            <person name="Baba S."/>
            <person name="Ohji S."/>
            <person name="Hamada M."/>
            <person name="Tamura T."/>
            <person name="Yamazoe A."/>
            <person name="Yamazaki S."/>
            <person name="Fujita N."/>
        </authorList>
    </citation>
    <scope>NUCLEOTIDE SEQUENCE [LARGE SCALE GENOMIC DNA]</scope>
    <source>
        <strain evidence="3 4">NBRC 108243</strain>
    </source>
</reference>
<dbReference type="InterPro" id="IPR018959">
    <property type="entry name" value="DUF1989"/>
</dbReference>
<dbReference type="PANTHER" id="PTHR31527">
    <property type="entry name" value="RE64534P"/>
    <property type="match status" value="1"/>
</dbReference>
<accession>M0QH49</accession>
<dbReference type="PANTHER" id="PTHR31527:SF0">
    <property type="entry name" value="RE64534P"/>
    <property type="match status" value="1"/>
</dbReference>
<dbReference type="eggNOG" id="COG3665">
    <property type="taxonomic scope" value="Bacteria"/>
</dbReference>
<dbReference type="Proteomes" id="UP000011666">
    <property type="component" value="Unassembled WGS sequence"/>
</dbReference>
<gene>
    <name evidence="3" type="ORF">GS4_11_01210</name>
</gene>
<comment type="caution">
    <text evidence="3">The sequence shown here is derived from an EMBL/GenBank/DDBJ whole genome shotgun (WGS) entry which is preliminary data.</text>
</comment>
<feature type="domain" description="DUF1989" evidence="2">
    <location>
        <begin position="69"/>
        <end position="227"/>
    </location>
</feature>
<organism evidence="3 4">
    <name type="scientific">Gordonia soli NBRC 108243</name>
    <dbReference type="NCBI Taxonomy" id="1223545"/>
    <lineage>
        <taxon>Bacteria</taxon>
        <taxon>Bacillati</taxon>
        <taxon>Actinomycetota</taxon>
        <taxon>Actinomycetes</taxon>
        <taxon>Mycobacteriales</taxon>
        <taxon>Gordoniaceae</taxon>
        <taxon>Gordonia</taxon>
    </lineage>
</organism>
<dbReference type="InterPro" id="IPR017792">
    <property type="entry name" value="UAAP1"/>
</dbReference>
<feature type="compositionally biased region" description="Low complexity" evidence="1">
    <location>
        <begin position="13"/>
        <end position="27"/>
    </location>
</feature>
<dbReference type="STRING" id="1223545.GS4_11_01210"/>
<protein>
    <recommendedName>
        <fullName evidence="2">DUF1989 domain-containing protein</fullName>
    </recommendedName>
</protein>
<dbReference type="NCBIfam" id="TIGR03425">
    <property type="entry name" value="urea_degr_2"/>
    <property type="match status" value="1"/>
</dbReference>
<feature type="region of interest" description="Disordered" evidence="1">
    <location>
        <begin position="1"/>
        <end position="49"/>
    </location>
</feature>
<sequence>MGIITEPAGTAITNSSDSTCTGTTSTTAGARDHARAQAGTITDSMPVVPATRWPRPPAGVDADELVWAETVPGGRYTVKVVARGTRLRLRDIAGTACAHVMLWRADAPWERLNVADTVKVPWQAYLGTGHPLLSDQGRVLATVVADDSGHHDALCGTSTLAGNISRYGAGEAHSASPAGREMFVLAAAKHGLTPTDVAPSLSFFHGVVVESDGTLTSKGSAGIDKSVEVILHLPCIVAIVDTAHPLDPAPTYGVGPVEVVAWRADDDLEDLVAAAADRDPEYHRAVVNSEDAWIASRSH</sequence>
<evidence type="ECO:0000313" key="3">
    <source>
        <dbReference type="EMBL" id="GAC67853.1"/>
    </source>
</evidence>
<proteinExistence type="predicted"/>
<dbReference type="EMBL" id="BANX01000011">
    <property type="protein sequence ID" value="GAC67853.1"/>
    <property type="molecule type" value="Genomic_DNA"/>
</dbReference>
<dbReference type="Pfam" id="PF09347">
    <property type="entry name" value="DUF1989"/>
    <property type="match status" value="1"/>
</dbReference>
<evidence type="ECO:0000313" key="4">
    <source>
        <dbReference type="Proteomes" id="UP000011666"/>
    </source>
</evidence>
<evidence type="ECO:0000256" key="1">
    <source>
        <dbReference type="SAM" id="MobiDB-lite"/>
    </source>
</evidence>
<name>M0QH49_9ACTN</name>
<dbReference type="AlphaFoldDB" id="M0QH49"/>
<dbReference type="OrthoDB" id="9772660at2"/>